<gene>
    <name evidence="2" type="ORF">CLVI_08930</name>
</gene>
<keyword evidence="1" id="KW-0472">Membrane</keyword>
<organism evidence="2 3">
    <name type="scientific">Clostridium vincentii</name>
    <dbReference type="NCBI Taxonomy" id="52704"/>
    <lineage>
        <taxon>Bacteria</taxon>
        <taxon>Bacillati</taxon>
        <taxon>Bacillota</taxon>
        <taxon>Clostridia</taxon>
        <taxon>Eubacteriales</taxon>
        <taxon>Clostridiaceae</taxon>
        <taxon>Clostridium</taxon>
    </lineage>
</organism>
<dbReference type="GO" id="GO:0005886">
    <property type="term" value="C:plasma membrane"/>
    <property type="evidence" value="ECO:0007669"/>
    <property type="project" value="UniProtKB-SubCell"/>
</dbReference>
<evidence type="ECO:0000256" key="1">
    <source>
        <dbReference type="SAM" id="Phobius"/>
    </source>
</evidence>
<dbReference type="AlphaFoldDB" id="A0A2T0BIG9"/>
<keyword evidence="1" id="KW-0812">Transmembrane</keyword>
<accession>A0A2T0BIG9</accession>
<name>A0A2T0BIG9_9CLOT</name>
<dbReference type="RefSeq" id="WP_106058918.1">
    <property type="nucleotide sequence ID" value="NZ_PVXQ01000006.1"/>
</dbReference>
<evidence type="ECO:0000313" key="2">
    <source>
        <dbReference type="EMBL" id="PRR83643.1"/>
    </source>
</evidence>
<dbReference type="PANTHER" id="PTHR43471:SF12">
    <property type="entry name" value="HYPOTHETICAL MEMBRANE PROTEIN, CONSERVED"/>
    <property type="match status" value="1"/>
</dbReference>
<sequence length="265" mass="29455">MNIFAREMKVHAKSLIIWSIGMVFMVFAGMGQYGGSVASDQSMNELLAQMPKSLQNIMGVGTFDLSLASGYYGILFLYLVLMVAIHAAMMGADIISKEERDKTSEFIFVKPVSRDRIITSKLSAAVVNILILNFVTLISSIVIVGYYSTGEDVTNDILKLMVGLFILQVLFLFIGTAISALCKKPKSSISVATGILLFMFMLSMAIDIESNLEPLKYLTPFKYFEAKSLMYGGEFQLTFVFLSILIIGICSCVTYLFYRKRDLTI</sequence>
<comment type="caution">
    <text evidence="2">The sequence shown here is derived from an EMBL/GenBank/DDBJ whole genome shotgun (WGS) entry which is preliminary data.</text>
</comment>
<feature type="transmembrane region" description="Helical" evidence="1">
    <location>
        <begin position="237"/>
        <end position="258"/>
    </location>
</feature>
<proteinExistence type="predicted"/>
<dbReference type="Proteomes" id="UP000239471">
    <property type="component" value="Unassembled WGS sequence"/>
</dbReference>
<dbReference type="OrthoDB" id="9800309at2"/>
<dbReference type="Pfam" id="PF12679">
    <property type="entry name" value="ABC2_membrane_2"/>
    <property type="match status" value="1"/>
</dbReference>
<feature type="transmembrane region" description="Helical" evidence="1">
    <location>
        <begin position="189"/>
        <end position="206"/>
    </location>
</feature>
<dbReference type="GO" id="GO:0140359">
    <property type="term" value="F:ABC-type transporter activity"/>
    <property type="evidence" value="ECO:0007669"/>
    <property type="project" value="InterPro"/>
</dbReference>
<dbReference type="EMBL" id="PVXQ01000006">
    <property type="protein sequence ID" value="PRR83643.1"/>
    <property type="molecule type" value="Genomic_DNA"/>
</dbReference>
<dbReference type="PANTHER" id="PTHR43471">
    <property type="entry name" value="ABC TRANSPORTER PERMEASE"/>
    <property type="match status" value="1"/>
</dbReference>
<feature type="transmembrane region" description="Helical" evidence="1">
    <location>
        <begin position="160"/>
        <end position="182"/>
    </location>
</feature>
<evidence type="ECO:0000313" key="3">
    <source>
        <dbReference type="Proteomes" id="UP000239471"/>
    </source>
</evidence>
<reference evidence="2 3" key="1">
    <citation type="submission" date="2018-03" db="EMBL/GenBank/DDBJ databases">
        <title>Genome sequence of Clostridium vincentii DSM 10228.</title>
        <authorList>
            <person name="Poehlein A."/>
            <person name="Daniel R."/>
        </authorList>
    </citation>
    <scope>NUCLEOTIDE SEQUENCE [LARGE SCALE GENOMIC DNA]</scope>
    <source>
        <strain evidence="2 3">DSM 10228</strain>
    </source>
</reference>
<keyword evidence="1" id="KW-1133">Transmembrane helix</keyword>
<feature type="transmembrane region" description="Helical" evidence="1">
    <location>
        <begin position="71"/>
        <end position="92"/>
    </location>
</feature>
<protein>
    <submittedName>
        <fullName evidence="2">ABC-2 family transporter protein</fullName>
    </submittedName>
</protein>
<feature type="transmembrane region" description="Helical" evidence="1">
    <location>
        <begin position="122"/>
        <end position="148"/>
    </location>
</feature>
<feature type="transmembrane region" description="Helical" evidence="1">
    <location>
        <begin position="12"/>
        <end position="33"/>
    </location>
</feature>
<keyword evidence="3" id="KW-1185">Reference proteome</keyword>